<evidence type="ECO:0000313" key="2">
    <source>
        <dbReference type="Ensembl" id="ENSGEVP00005026905.1"/>
    </source>
</evidence>
<proteinExistence type="predicted"/>
<keyword evidence="3" id="KW-1185">Reference proteome</keyword>
<evidence type="ECO:0000256" key="1">
    <source>
        <dbReference type="SAM" id="Phobius"/>
    </source>
</evidence>
<organism evidence="2 3">
    <name type="scientific">Gopherus evgoodei</name>
    <name type="common">Goodes thornscrub tortoise</name>
    <dbReference type="NCBI Taxonomy" id="1825980"/>
    <lineage>
        <taxon>Eukaryota</taxon>
        <taxon>Metazoa</taxon>
        <taxon>Chordata</taxon>
        <taxon>Craniata</taxon>
        <taxon>Vertebrata</taxon>
        <taxon>Euteleostomi</taxon>
        <taxon>Archelosauria</taxon>
        <taxon>Testudinata</taxon>
        <taxon>Testudines</taxon>
        <taxon>Cryptodira</taxon>
        <taxon>Durocryptodira</taxon>
        <taxon>Testudinoidea</taxon>
        <taxon>Testudinidae</taxon>
        <taxon>Gopherus</taxon>
    </lineage>
</organism>
<evidence type="ECO:0000313" key="3">
    <source>
        <dbReference type="Proteomes" id="UP000694390"/>
    </source>
</evidence>
<feature type="transmembrane region" description="Helical" evidence="1">
    <location>
        <begin position="53"/>
        <end position="74"/>
    </location>
</feature>
<dbReference type="GeneTree" id="ENSGT01000000218349"/>
<dbReference type="Proteomes" id="UP000694390">
    <property type="component" value="Unassembled WGS sequence"/>
</dbReference>
<keyword evidence="1" id="KW-1133">Transmembrane helix</keyword>
<name>A0A8C4YJU1_9SAUR</name>
<sequence length="83" mass="9516">MFPAYKNILVTLSQKRYRGPPNAPVTWGQIKSLSQQADHLLKQQDKEKSPENFLLALIACLNAKFCVMLCIMPWPPPWLTYLA</sequence>
<dbReference type="Ensembl" id="ENSGEVT00005028314.1">
    <property type="protein sequence ID" value="ENSGEVP00005026905.1"/>
    <property type="gene ID" value="ENSGEVG00005019082.1"/>
</dbReference>
<accession>A0A8C4YJU1</accession>
<reference evidence="2" key="1">
    <citation type="submission" date="2025-08" db="UniProtKB">
        <authorList>
            <consortium name="Ensembl"/>
        </authorList>
    </citation>
    <scope>IDENTIFICATION</scope>
</reference>
<reference evidence="2" key="2">
    <citation type="submission" date="2025-09" db="UniProtKB">
        <authorList>
            <consortium name="Ensembl"/>
        </authorList>
    </citation>
    <scope>IDENTIFICATION</scope>
</reference>
<keyword evidence="1" id="KW-0812">Transmembrane</keyword>
<protein>
    <submittedName>
        <fullName evidence="2">Uncharacterized protein</fullName>
    </submittedName>
</protein>
<dbReference type="AlphaFoldDB" id="A0A8C4YJU1"/>
<dbReference type="OrthoDB" id="9428219at2759"/>
<keyword evidence="1" id="KW-0472">Membrane</keyword>